<dbReference type="Gene3D" id="3.30.70.330">
    <property type="match status" value="1"/>
</dbReference>
<dbReference type="PANTHER" id="PTHR48027">
    <property type="entry name" value="HETEROGENEOUS NUCLEAR RIBONUCLEOPROTEIN 87F-RELATED"/>
    <property type="match status" value="1"/>
</dbReference>
<feature type="region of interest" description="Disordered" evidence="2">
    <location>
        <begin position="78"/>
        <end position="114"/>
    </location>
</feature>
<dbReference type="EMBL" id="DSLG01000008">
    <property type="protein sequence ID" value="HEA87652.1"/>
    <property type="molecule type" value="Genomic_DNA"/>
</dbReference>
<dbReference type="CDD" id="cd21608">
    <property type="entry name" value="RRM2_NsCP33_like"/>
    <property type="match status" value="1"/>
</dbReference>
<evidence type="ECO:0000256" key="1">
    <source>
        <dbReference type="ARBA" id="ARBA00022884"/>
    </source>
</evidence>
<dbReference type="InterPro" id="IPR048289">
    <property type="entry name" value="RRM2_NsCP33-like"/>
</dbReference>
<feature type="compositionally biased region" description="Gly residues" evidence="2">
    <location>
        <begin position="103"/>
        <end position="114"/>
    </location>
</feature>
<reference evidence="5" key="1">
    <citation type="journal article" date="2020" name="mSystems">
        <title>Genome- and Community-Level Interaction Insights into Carbon Utilization and Element Cycling Functions of Hydrothermarchaeota in Hydrothermal Sediment.</title>
        <authorList>
            <person name="Zhou Z."/>
            <person name="Liu Y."/>
            <person name="Xu W."/>
            <person name="Pan J."/>
            <person name="Luo Z.H."/>
            <person name="Li M."/>
        </authorList>
    </citation>
    <scope>NUCLEOTIDE SEQUENCE [LARGE SCALE GENOMIC DNA]</scope>
    <source>
        <strain evidence="4">SpSt-265</strain>
        <strain evidence="5">SpSt-465</strain>
    </source>
</reference>
<dbReference type="InterPro" id="IPR035979">
    <property type="entry name" value="RBD_domain_sf"/>
</dbReference>
<name>A0A7C3EQB9_UNCW3</name>
<dbReference type="SMART" id="SM00360">
    <property type="entry name" value="RRM"/>
    <property type="match status" value="1"/>
</dbReference>
<dbReference type="InterPro" id="IPR012677">
    <property type="entry name" value="Nucleotide-bd_a/b_plait_sf"/>
</dbReference>
<protein>
    <submittedName>
        <fullName evidence="5">RNA-binding protein</fullName>
    </submittedName>
</protein>
<keyword evidence="1" id="KW-0694">RNA-binding</keyword>
<comment type="caution">
    <text evidence="5">The sequence shown here is derived from an EMBL/GenBank/DDBJ whole genome shotgun (WGS) entry which is preliminary data.</text>
</comment>
<feature type="domain" description="RRM" evidence="3">
    <location>
        <begin position="3"/>
        <end position="81"/>
    </location>
</feature>
<evidence type="ECO:0000313" key="4">
    <source>
        <dbReference type="EMBL" id="HEA87652.1"/>
    </source>
</evidence>
<dbReference type="Pfam" id="PF00076">
    <property type="entry name" value="RRM_1"/>
    <property type="match status" value="1"/>
</dbReference>
<dbReference type="SUPFAM" id="SSF54928">
    <property type="entry name" value="RNA-binding domain, RBD"/>
    <property type="match status" value="1"/>
</dbReference>
<evidence type="ECO:0000313" key="5">
    <source>
        <dbReference type="EMBL" id="HFJ53491.1"/>
    </source>
</evidence>
<sequence>MTRRLFVGNLPFSATESQLRDLFGQHGEVVSVNIVTDRFTNRPRGFAFVEMATDEAAQAAIQGLNGYNLDDRALNVNEARERTESRGSFGANRPSRGPRKGGRNSGGFSSGRRW</sequence>
<evidence type="ECO:0000256" key="2">
    <source>
        <dbReference type="SAM" id="MobiDB-lite"/>
    </source>
</evidence>
<proteinExistence type="predicted"/>
<accession>A0A7C3EQB9</accession>
<dbReference type="InterPro" id="IPR052462">
    <property type="entry name" value="SLIRP/GR-RBP-like"/>
</dbReference>
<gene>
    <name evidence="4" type="ORF">ENP94_06570</name>
    <name evidence="5" type="ORF">ENS16_02220</name>
</gene>
<dbReference type="AlphaFoldDB" id="A0A7C3EQB9"/>
<dbReference type="EMBL" id="DSTU01000004">
    <property type="protein sequence ID" value="HFJ53491.1"/>
    <property type="molecule type" value="Genomic_DNA"/>
</dbReference>
<organism evidence="5">
    <name type="scientific">candidate division WOR-3 bacterium</name>
    <dbReference type="NCBI Taxonomy" id="2052148"/>
    <lineage>
        <taxon>Bacteria</taxon>
        <taxon>Bacteria division WOR-3</taxon>
    </lineage>
</organism>
<dbReference type="InterPro" id="IPR000504">
    <property type="entry name" value="RRM_dom"/>
</dbReference>
<evidence type="ECO:0000259" key="3">
    <source>
        <dbReference type="PROSITE" id="PS50102"/>
    </source>
</evidence>
<dbReference type="GO" id="GO:0003723">
    <property type="term" value="F:RNA binding"/>
    <property type="evidence" value="ECO:0007669"/>
    <property type="project" value="UniProtKB-KW"/>
</dbReference>
<dbReference type="PROSITE" id="PS50102">
    <property type="entry name" value="RRM"/>
    <property type="match status" value="1"/>
</dbReference>